<evidence type="ECO:0000256" key="1">
    <source>
        <dbReference type="SAM" id="Coils"/>
    </source>
</evidence>
<dbReference type="STRING" id="49186.SAMN05421647_102431"/>
<organism evidence="2 3">
    <name type="scientific">Marinobacterium stanieri</name>
    <dbReference type="NCBI Taxonomy" id="49186"/>
    <lineage>
        <taxon>Bacteria</taxon>
        <taxon>Pseudomonadati</taxon>
        <taxon>Pseudomonadota</taxon>
        <taxon>Gammaproteobacteria</taxon>
        <taxon>Oceanospirillales</taxon>
        <taxon>Oceanospirillaceae</taxon>
        <taxon>Marinobacterium</taxon>
    </lineage>
</organism>
<feature type="coiled-coil region" evidence="1">
    <location>
        <begin position="28"/>
        <end position="215"/>
    </location>
</feature>
<dbReference type="Proteomes" id="UP000186895">
    <property type="component" value="Unassembled WGS sequence"/>
</dbReference>
<evidence type="ECO:0000313" key="3">
    <source>
        <dbReference type="Proteomes" id="UP000186895"/>
    </source>
</evidence>
<dbReference type="EMBL" id="FTMN01000002">
    <property type="protein sequence ID" value="SIQ14574.1"/>
    <property type="molecule type" value="Genomic_DNA"/>
</dbReference>
<dbReference type="RefSeq" id="WP_076461898.1">
    <property type="nucleotide sequence ID" value="NZ_FTMN01000002.1"/>
</dbReference>
<sequence length="309" mass="35481">MTAQAQHRDPRNADLATALEQFEIDNLKEQLRQQRITHTEELSAAKREAEQDPLERMIDRWNGYPGAIERARSAEAELAKARAEHASVTDTLNVVADNCAKYEQLADQYKDQCEKMLAKNNGNVERANDAISRLQQQVRELNNQLRIYREMNPDKLKKQVKRLQDKNKELTARNETAVKNAEQAKKEKAQLARELQATRQMNRDLKDSLDDMEKIAEGTLDANECRYAYQDETWGITGHDRNTQDLIFIEHLPTGQRRVLSRTTGDVMRTEPIPSSIKALAKQWVEKYAQLHDAIDSLCEPAPSQQEDS</sequence>
<keyword evidence="1" id="KW-0175">Coiled coil</keyword>
<gene>
    <name evidence="2" type="ORF">SAMN05421647_102431</name>
</gene>
<accession>A0A1N6QDA4</accession>
<evidence type="ECO:0000313" key="2">
    <source>
        <dbReference type="EMBL" id="SIQ14574.1"/>
    </source>
</evidence>
<name>A0A1N6QDA4_9GAMM</name>
<protein>
    <submittedName>
        <fullName evidence="2">Uncharacterized protein</fullName>
    </submittedName>
</protein>
<dbReference type="AlphaFoldDB" id="A0A1N6QDA4"/>
<proteinExistence type="predicted"/>
<keyword evidence="3" id="KW-1185">Reference proteome</keyword>
<reference evidence="2 3" key="1">
    <citation type="submission" date="2017-01" db="EMBL/GenBank/DDBJ databases">
        <authorList>
            <person name="Mah S.A."/>
            <person name="Swanson W.J."/>
            <person name="Moy G.W."/>
            <person name="Vacquier V.D."/>
        </authorList>
    </citation>
    <scope>NUCLEOTIDE SEQUENCE [LARGE SCALE GENOMIC DNA]</scope>
    <source>
        <strain evidence="2 3">DSM 7027</strain>
    </source>
</reference>